<evidence type="ECO:0000313" key="4">
    <source>
        <dbReference type="EMBL" id="QGN13388.1"/>
    </source>
</evidence>
<dbReference type="InterPro" id="IPR020241">
    <property type="entry name" value="RNase_P/MRP_Pop7_fungi"/>
</dbReference>
<evidence type="ECO:0000313" key="5">
    <source>
        <dbReference type="Proteomes" id="UP000422736"/>
    </source>
</evidence>
<evidence type="ECO:0000256" key="3">
    <source>
        <dbReference type="ARBA" id="ARBA00023242"/>
    </source>
</evidence>
<dbReference type="Pfam" id="PF12328">
    <property type="entry name" value="Rpp20"/>
    <property type="match status" value="1"/>
</dbReference>
<dbReference type="Gene3D" id="3.30.110.20">
    <property type="entry name" value="Alba-like domain"/>
    <property type="match status" value="1"/>
</dbReference>
<protein>
    <submittedName>
        <fullName evidence="4">Ribonucleases P/MRP protein subunit POP7</fullName>
    </submittedName>
</protein>
<evidence type="ECO:0000256" key="1">
    <source>
        <dbReference type="ARBA" id="ARBA00004123"/>
    </source>
</evidence>
<dbReference type="PANTHER" id="PTHR28256">
    <property type="entry name" value="RIBONUCLEASES P/MRP PROTEIN SUBUNIT POP7"/>
    <property type="match status" value="1"/>
</dbReference>
<comment type="subcellular location">
    <subcellularLocation>
        <location evidence="1">Nucleus</location>
    </subcellularLocation>
</comment>
<reference evidence="4 5" key="1">
    <citation type="submission" date="2016-03" db="EMBL/GenBank/DDBJ databases">
        <title>How can Kluyveromyces marxianus grow so fast - potential evolutionary course in Saccharomyces Complex revealed by comparative genomics.</title>
        <authorList>
            <person name="Mo W."/>
            <person name="Lu W."/>
            <person name="Yang X."/>
            <person name="Qi J."/>
            <person name="Lv H."/>
        </authorList>
    </citation>
    <scope>NUCLEOTIDE SEQUENCE [LARGE SCALE GENOMIC DNA]</scope>
    <source>
        <strain evidence="4 5">FIM1</strain>
    </source>
</reference>
<dbReference type="PANTHER" id="PTHR28256:SF1">
    <property type="entry name" value="RIBONUCLEASES P_MRP PROTEIN SUBUNIT POP7"/>
    <property type="match status" value="1"/>
</dbReference>
<keyword evidence="2" id="KW-0819">tRNA processing</keyword>
<keyword evidence="5" id="KW-1185">Reference proteome</keyword>
<dbReference type="InterPro" id="IPR036882">
    <property type="entry name" value="Alba-like_dom_sf"/>
</dbReference>
<sequence length="136" mass="15348">MGSTRSPKDVRRKLPTVKTFSHDNIKTTIYVKSSSPYISIVKRTNKFLQELGKRKKEYVTLLGMGKAIFKTLSVATHFSSLGDYKVDIFTKTLNVLDEVYADNGKDEDGNDILSEDREVRLSSRTISGVEVRISII</sequence>
<name>A0ABX6ESW8_KLUMA</name>
<proteinExistence type="predicted"/>
<evidence type="ECO:0000256" key="2">
    <source>
        <dbReference type="ARBA" id="ARBA00022694"/>
    </source>
</evidence>
<keyword evidence="3" id="KW-0539">Nucleus</keyword>
<gene>
    <name evidence="4" type="primary">POP7</name>
    <name evidence="4" type="ORF">FIM1_25</name>
</gene>
<organism evidence="4 5">
    <name type="scientific">Kluyveromyces marxianus</name>
    <name type="common">Yeast</name>
    <name type="synonym">Candida kefyr</name>
    <dbReference type="NCBI Taxonomy" id="4911"/>
    <lineage>
        <taxon>Eukaryota</taxon>
        <taxon>Fungi</taxon>
        <taxon>Dikarya</taxon>
        <taxon>Ascomycota</taxon>
        <taxon>Saccharomycotina</taxon>
        <taxon>Saccharomycetes</taxon>
        <taxon>Saccharomycetales</taxon>
        <taxon>Saccharomycetaceae</taxon>
        <taxon>Kluyveromyces</taxon>
    </lineage>
</organism>
<accession>A0ABX6ESW8</accession>
<dbReference type="Proteomes" id="UP000422736">
    <property type="component" value="Chromosome 1"/>
</dbReference>
<dbReference type="EMBL" id="CP015054">
    <property type="protein sequence ID" value="QGN13388.1"/>
    <property type="molecule type" value="Genomic_DNA"/>
</dbReference>
<dbReference type="InterPro" id="IPR014612">
    <property type="entry name" value="Pop7/Rpp20"/>
</dbReference>